<dbReference type="Gene3D" id="2.60.120.10">
    <property type="entry name" value="Jelly Rolls"/>
    <property type="match status" value="2"/>
</dbReference>
<feature type="domain" description="Pirin N-terminal" evidence="3">
    <location>
        <begin position="45"/>
        <end position="145"/>
    </location>
</feature>
<dbReference type="Pfam" id="PF05726">
    <property type="entry name" value="Pirin_C"/>
    <property type="match status" value="1"/>
</dbReference>
<evidence type="ECO:0000313" key="6">
    <source>
        <dbReference type="Proteomes" id="UP000002487"/>
    </source>
</evidence>
<evidence type="ECO:0000259" key="4">
    <source>
        <dbReference type="Pfam" id="PF05726"/>
    </source>
</evidence>
<evidence type="ECO:0000256" key="2">
    <source>
        <dbReference type="RuleBase" id="RU003457"/>
    </source>
</evidence>
<dbReference type="InterPro" id="IPR014710">
    <property type="entry name" value="RmlC-like_jellyroll"/>
</dbReference>
<dbReference type="CDD" id="cd02247">
    <property type="entry name" value="cupin_pirin_C"/>
    <property type="match status" value="1"/>
</dbReference>
<accession>Q8TNK7</accession>
<dbReference type="InParanoid" id="Q8TNK7"/>
<evidence type="ECO:0000256" key="1">
    <source>
        <dbReference type="ARBA" id="ARBA00008416"/>
    </source>
</evidence>
<feature type="domain" description="Pirin C-terminal" evidence="4">
    <location>
        <begin position="201"/>
        <end position="321"/>
    </location>
</feature>
<reference evidence="5 6" key="1">
    <citation type="journal article" date="2002" name="Genome Res.">
        <title>The genome of Methanosarcina acetivorans reveals extensive metabolic and physiological diversity.</title>
        <authorList>
            <person name="Galagan J.E."/>
            <person name="Nusbaum C."/>
            <person name="Roy A."/>
            <person name="Endrizzi M.G."/>
            <person name="Macdonald P."/>
            <person name="FitzHugh W."/>
            <person name="Calvo S."/>
            <person name="Engels R."/>
            <person name="Smirnov S."/>
            <person name="Atnoor D."/>
            <person name="Brown A."/>
            <person name="Allen N."/>
            <person name="Naylor J."/>
            <person name="Stange-Thomann N."/>
            <person name="DeArellano K."/>
            <person name="Johnson R."/>
            <person name="Linton L."/>
            <person name="McEwan P."/>
            <person name="McKernan K."/>
            <person name="Talamas J."/>
            <person name="Tirrell A."/>
            <person name="Ye W."/>
            <person name="Zimmer A."/>
            <person name="Barber R.D."/>
            <person name="Cann I."/>
            <person name="Graham D.E."/>
            <person name="Grahame D.A."/>
            <person name="Guss A."/>
            <person name="Hedderich R."/>
            <person name="Ingram-Smith C."/>
            <person name="Kuettner C.H."/>
            <person name="Krzycki J.A."/>
            <person name="Leigh J.A."/>
            <person name="Li W."/>
            <person name="Liu J."/>
            <person name="Mukhopadhyay B."/>
            <person name="Reeve J.N."/>
            <person name="Smith K."/>
            <person name="Springer T.A."/>
            <person name="Umayam L.A."/>
            <person name="White O."/>
            <person name="White R.H."/>
            <person name="de Macario E.C."/>
            <person name="Ferry J.G."/>
            <person name="Jarrell K.F."/>
            <person name="Jing H."/>
            <person name="Macario A.J.L."/>
            <person name="Paulsen I."/>
            <person name="Pritchett M."/>
            <person name="Sowers K.R."/>
            <person name="Swanson R.V."/>
            <person name="Zinder S.H."/>
            <person name="Lander E."/>
            <person name="Metcalf W.W."/>
            <person name="Birren B."/>
        </authorList>
    </citation>
    <scope>NUCLEOTIDE SEQUENCE [LARGE SCALE GENOMIC DNA]</scope>
    <source>
        <strain evidence="6">ATCC 35395 / DSM 2834 / JCM 12185 / C2A</strain>
    </source>
</reference>
<dbReference type="InterPro" id="IPR008778">
    <property type="entry name" value="Pirin_C_dom"/>
</dbReference>
<keyword evidence="6" id="KW-1185">Reference proteome</keyword>
<dbReference type="Pfam" id="PF02678">
    <property type="entry name" value="Pirin"/>
    <property type="match status" value="1"/>
</dbReference>
<dbReference type="Proteomes" id="UP000002487">
    <property type="component" value="Chromosome"/>
</dbReference>
<dbReference type="STRING" id="188937.MA_2278"/>
<dbReference type="InterPro" id="IPR012093">
    <property type="entry name" value="Pirin"/>
</dbReference>
<name>Q8TNK7_METAC</name>
<dbReference type="SUPFAM" id="SSF51182">
    <property type="entry name" value="RmlC-like cupins"/>
    <property type="match status" value="1"/>
</dbReference>
<dbReference type="PIRSF" id="PIRSF006232">
    <property type="entry name" value="Pirin"/>
    <property type="match status" value="1"/>
</dbReference>
<dbReference type="PANTHER" id="PTHR13903">
    <property type="entry name" value="PIRIN-RELATED"/>
    <property type="match status" value="1"/>
</dbReference>
<evidence type="ECO:0000259" key="3">
    <source>
        <dbReference type="Pfam" id="PF02678"/>
    </source>
</evidence>
<dbReference type="AlphaFoldDB" id="Q8TNK7"/>
<dbReference type="EMBL" id="AE010299">
    <property type="protein sequence ID" value="AAM05671.1"/>
    <property type="molecule type" value="Genomic_DNA"/>
</dbReference>
<dbReference type="InterPro" id="IPR003829">
    <property type="entry name" value="Pirin_N_dom"/>
</dbReference>
<organism evidence="5 6">
    <name type="scientific">Methanosarcina acetivorans (strain ATCC 35395 / DSM 2834 / JCM 12185 / C2A)</name>
    <dbReference type="NCBI Taxonomy" id="188937"/>
    <lineage>
        <taxon>Archaea</taxon>
        <taxon>Methanobacteriati</taxon>
        <taxon>Methanobacteriota</taxon>
        <taxon>Stenosarchaea group</taxon>
        <taxon>Methanomicrobia</taxon>
        <taxon>Methanosarcinales</taxon>
        <taxon>Methanosarcinaceae</taxon>
        <taxon>Methanosarcina</taxon>
    </lineage>
</organism>
<proteinExistence type="inferred from homology"/>
<gene>
    <name evidence="5" type="ordered locus">MA_2278</name>
</gene>
<dbReference type="KEGG" id="mac:MA_2278"/>
<comment type="similarity">
    <text evidence="1 2">Belongs to the pirin family.</text>
</comment>
<protein>
    <submittedName>
        <fullName evidence="5">Pirin</fullName>
    </submittedName>
</protein>
<dbReference type="HOGENOM" id="CLU_045717_5_0_2"/>
<dbReference type="PANTHER" id="PTHR13903:SF8">
    <property type="entry name" value="PIRIN"/>
    <property type="match status" value="1"/>
</dbReference>
<sequence>MHGLSCQIRFINFSLYFYWGGNIMANLRRVRKVMRSMPTIEGAGVHLKRVFGFQNVPELDPFLLLDDFHSEKPEEYIMGFPWHPHRGIETITYVLQGEVRHEDSLGNKGAIRPGELQWMTAGSGIIHQEMPEGDENGILWGFQLWANLPASHKMMNPRYQEIKSNVVPELFMEKGLKVRIICGEVNGIEGPVREIVTNPEYLDVTVPPAEKFFHLTVPGYTVFAYVIEGSGNFDREKDPCTFEVEGKRYLDPAVDCMIEKETLVLYGDGDSIEVTAGERGVRFLLVAGKPIGEPVAWYGPIVMNTQAELKTAFEEYRKGTFIKHP</sequence>
<dbReference type="EnsemblBacteria" id="AAM05671">
    <property type="protein sequence ID" value="AAM05671"/>
    <property type="gene ID" value="MA_2278"/>
</dbReference>
<dbReference type="CDD" id="cd02909">
    <property type="entry name" value="cupin_pirin_N"/>
    <property type="match status" value="1"/>
</dbReference>
<dbReference type="PhylomeDB" id="Q8TNK7"/>
<dbReference type="InterPro" id="IPR011051">
    <property type="entry name" value="RmlC_Cupin_sf"/>
</dbReference>
<evidence type="ECO:0000313" key="5">
    <source>
        <dbReference type="EMBL" id="AAM05671.1"/>
    </source>
</evidence>